<accession>A0A5Q0BKY4</accession>
<name>A0A5Q0BKY4_9GAMM</name>
<dbReference type="EMBL" id="CP044205">
    <property type="protein sequence ID" value="QFY43792.1"/>
    <property type="molecule type" value="Genomic_DNA"/>
</dbReference>
<sequence>MHKASVSPIHSPEFTELCELFNKLEQPYGLKEILHFNQIYERIYWNLRREERRRAEMLVDSLIDGLETAHLAARIFGVV</sequence>
<dbReference type="KEGG" id="mmob:F6R98_15115"/>
<dbReference type="Proteomes" id="UP000325755">
    <property type="component" value="Chromosome"/>
</dbReference>
<keyword evidence="2" id="KW-1185">Reference proteome</keyword>
<dbReference type="RefSeq" id="WP_153249769.1">
    <property type="nucleotide sequence ID" value="NZ_CP044205.1"/>
</dbReference>
<organism evidence="1 2">
    <name type="scientific">Candidatus Methylospira mobilis</name>
    <dbReference type="NCBI Taxonomy" id="1808979"/>
    <lineage>
        <taxon>Bacteria</taxon>
        <taxon>Pseudomonadati</taxon>
        <taxon>Pseudomonadota</taxon>
        <taxon>Gammaproteobacteria</taxon>
        <taxon>Methylococcales</taxon>
        <taxon>Methylococcaceae</taxon>
        <taxon>Candidatus Methylospira</taxon>
    </lineage>
</organism>
<dbReference type="AlphaFoldDB" id="A0A5Q0BKY4"/>
<protein>
    <submittedName>
        <fullName evidence="1">Uncharacterized protein</fullName>
    </submittedName>
</protein>
<evidence type="ECO:0000313" key="1">
    <source>
        <dbReference type="EMBL" id="QFY43792.1"/>
    </source>
</evidence>
<reference evidence="1 2" key="1">
    <citation type="submission" date="2019-09" db="EMBL/GenBank/DDBJ databases">
        <title>Ecophysiology of the spiral-shaped methanotroph Methylospira mobilis as revealed by the complete genome sequence.</title>
        <authorList>
            <person name="Oshkin I.Y."/>
            <person name="Dedysh S.N."/>
            <person name="Miroshnikov K."/>
            <person name="Danilova O.V."/>
            <person name="Hakobyan A."/>
            <person name="Liesack W."/>
        </authorList>
    </citation>
    <scope>NUCLEOTIDE SEQUENCE [LARGE SCALE GENOMIC DNA]</scope>
    <source>
        <strain evidence="1 2">Shm1</strain>
    </source>
</reference>
<dbReference type="InParanoid" id="A0A5Q0BKY4"/>
<dbReference type="OrthoDB" id="5576398at2"/>
<evidence type="ECO:0000313" key="2">
    <source>
        <dbReference type="Proteomes" id="UP000325755"/>
    </source>
</evidence>
<gene>
    <name evidence="1" type="ORF">F6R98_15115</name>
</gene>
<proteinExistence type="predicted"/>